<evidence type="ECO:0000256" key="4">
    <source>
        <dbReference type="ARBA" id="ARBA00022777"/>
    </source>
</evidence>
<evidence type="ECO:0000256" key="1">
    <source>
        <dbReference type="ARBA" id="ARBA00000085"/>
    </source>
</evidence>
<dbReference type="PANTHER" id="PTHR42878">
    <property type="entry name" value="TWO-COMPONENT HISTIDINE KINASE"/>
    <property type="match status" value="1"/>
</dbReference>
<evidence type="ECO:0000313" key="8">
    <source>
        <dbReference type="Proteomes" id="UP000770889"/>
    </source>
</evidence>
<dbReference type="GO" id="GO:0004673">
    <property type="term" value="F:protein histidine kinase activity"/>
    <property type="evidence" value="ECO:0007669"/>
    <property type="project" value="UniProtKB-EC"/>
</dbReference>
<dbReference type="EMBL" id="JAHHGM010000012">
    <property type="protein sequence ID" value="MBT2989939.1"/>
    <property type="molecule type" value="Genomic_DNA"/>
</dbReference>
<dbReference type="SMART" id="SM00387">
    <property type="entry name" value="HATPase_c"/>
    <property type="match status" value="1"/>
</dbReference>
<protein>
    <recommendedName>
        <fullName evidence="2">histidine kinase</fullName>
        <ecNumber evidence="2">2.7.13.3</ecNumber>
    </recommendedName>
</protein>
<dbReference type="InterPro" id="IPR050351">
    <property type="entry name" value="BphY/WalK/GraS-like"/>
</dbReference>
<feature type="coiled-coil region" evidence="5">
    <location>
        <begin position="486"/>
        <end position="538"/>
    </location>
</feature>
<reference evidence="7 8" key="1">
    <citation type="submission" date="2021-05" db="EMBL/GenBank/DDBJ databases">
        <title>Genetic and Functional Diversity in Clade A Lucinid endosymbionts from the Bahamas.</title>
        <authorList>
            <person name="Giani N.M."/>
            <person name="Engel A.S."/>
            <person name="Campbell B.J."/>
        </authorList>
    </citation>
    <scope>NUCLEOTIDE SEQUENCE [LARGE SCALE GENOMIC DNA]</scope>
    <source>
        <strain evidence="7">LUC16012Gg_MoonRockCtena</strain>
    </source>
</reference>
<comment type="caution">
    <text evidence="7">The sequence shown here is derived from an EMBL/GenBank/DDBJ whole genome shotgun (WGS) entry which is preliminary data.</text>
</comment>
<dbReference type="InterPro" id="IPR036890">
    <property type="entry name" value="HATPase_C_sf"/>
</dbReference>
<dbReference type="CDD" id="cd00075">
    <property type="entry name" value="HATPase"/>
    <property type="match status" value="1"/>
</dbReference>
<dbReference type="GO" id="GO:0000156">
    <property type="term" value="F:phosphorelay response regulator activity"/>
    <property type="evidence" value="ECO:0007669"/>
    <property type="project" value="TreeGrafter"/>
</dbReference>
<dbReference type="AlphaFoldDB" id="A0A944M9S0"/>
<accession>A0A944M9S0</accession>
<name>A0A944M9S0_9GAMM</name>
<dbReference type="PANTHER" id="PTHR42878:SF14">
    <property type="entry name" value="OSMOLARITY TWO-COMPONENT SYSTEM PROTEIN SSK1"/>
    <property type="match status" value="1"/>
</dbReference>
<keyword evidence="4 7" id="KW-0418">Kinase</keyword>
<proteinExistence type="predicted"/>
<organism evidence="7 8">
    <name type="scientific">Candidatus Thiodiazotropha taylori</name>
    <dbReference type="NCBI Taxonomy" id="2792791"/>
    <lineage>
        <taxon>Bacteria</taxon>
        <taxon>Pseudomonadati</taxon>
        <taxon>Pseudomonadota</taxon>
        <taxon>Gammaproteobacteria</taxon>
        <taxon>Chromatiales</taxon>
        <taxon>Sedimenticolaceae</taxon>
        <taxon>Candidatus Thiodiazotropha</taxon>
    </lineage>
</organism>
<evidence type="ECO:0000256" key="2">
    <source>
        <dbReference type="ARBA" id="ARBA00012438"/>
    </source>
</evidence>
<dbReference type="InterPro" id="IPR004358">
    <property type="entry name" value="Sig_transdc_His_kin-like_C"/>
</dbReference>
<keyword evidence="5" id="KW-0175">Coiled coil</keyword>
<comment type="catalytic activity">
    <reaction evidence="1">
        <text>ATP + protein L-histidine = ADP + protein N-phospho-L-histidine.</text>
        <dbReference type="EC" id="2.7.13.3"/>
    </reaction>
</comment>
<dbReference type="PRINTS" id="PR00344">
    <property type="entry name" value="BCTRLSENSOR"/>
</dbReference>
<evidence type="ECO:0000259" key="6">
    <source>
        <dbReference type="PROSITE" id="PS50109"/>
    </source>
</evidence>
<dbReference type="EC" id="2.7.13.3" evidence="2"/>
<dbReference type="InterPro" id="IPR005467">
    <property type="entry name" value="His_kinase_dom"/>
</dbReference>
<gene>
    <name evidence="7" type="ORF">KME65_13375</name>
</gene>
<dbReference type="Pfam" id="PF02518">
    <property type="entry name" value="HATPase_c"/>
    <property type="match status" value="1"/>
</dbReference>
<evidence type="ECO:0000313" key="7">
    <source>
        <dbReference type="EMBL" id="MBT2989939.1"/>
    </source>
</evidence>
<sequence>MSEFVVPVAGEAHASSEAVSGVVSVSSGRAYLSPLEKQENKPFLGRTVIVPEDSVVIKPVLSGGLEATYWSSDIFGEGAAAPASYYFLQGRAGTNIAWLLEDLRSPTCELQLRRASICSLSSTRFSLQDLLNLRVLWRPRAEREQLSQKAFDQLTRRAALLKAERKITEHKEDFPRLVLTAATFEERLRQFERLVLDHGLVGEGGGYFVEAATQDKTSDLFLIRPLDQSSTGTGTYPREQVKPQDSPEANRIWRQWYWDNGVDSAVEIFNSLGEPKELPAYLVARTTARFEQDSCPVSGKFLLPDYSTFFEAVEANRDDELDKNAAAIAFARAWDRLNGDVPEADVLLEWSRKVYRPAVSIKVLRGKTVAGVYLFFGSDQLFEPDNAYIRLEALGRRLADLLGQPGEVIDEAARRESLRRLSWMMHQLSGPLMRMDNVLDDLNVFLMRRPDIGEELLPDEESAGAQAAMNSVPVTEYSLAHRVGAMAEAANEIRRLRYQIRRFKNSQRELELAPLNMKQLLERAANRAKEQIQNLDVSVEAETDVAVNVDEEIIEAALGEVINNACREFASRNVDQPRLRLVMERFQRRVRILIQDNAFPVSGNLIENPFDEDASSYSQQAKGTGLGLAIVRESFHRHGGRCFLQANTGTQGERIEGVTFEAELPIDVAKSIVDINHA</sequence>
<dbReference type="SUPFAM" id="SSF55874">
    <property type="entry name" value="ATPase domain of HSP90 chaperone/DNA topoisomerase II/histidine kinase"/>
    <property type="match status" value="1"/>
</dbReference>
<keyword evidence="3" id="KW-0808">Transferase</keyword>
<evidence type="ECO:0000256" key="3">
    <source>
        <dbReference type="ARBA" id="ARBA00022679"/>
    </source>
</evidence>
<dbReference type="Proteomes" id="UP000770889">
    <property type="component" value="Unassembled WGS sequence"/>
</dbReference>
<dbReference type="Gene3D" id="3.30.565.10">
    <property type="entry name" value="Histidine kinase-like ATPase, C-terminal domain"/>
    <property type="match status" value="1"/>
</dbReference>
<dbReference type="GO" id="GO:0030295">
    <property type="term" value="F:protein kinase activator activity"/>
    <property type="evidence" value="ECO:0007669"/>
    <property type="project" value="TreeGrafter"/>
</dbReference>
<dbReference type="InterPro" id="IPR003594">
    <property type="entry name" value="HATPase_dom"/>
</dbReference>
<feature type="domain" description="Histidine kinase" evidence="6">
    <location>
        <begin position="423"/>
        <end position="668"/>
    </location>
</feature>
<dbReference type="GO" id="GO:0007234">
    <property type="term" value="P:osmosensory signaling via phosphorelay pathway"/>
    <property type="evidence" value="ECO:0007669"/>
    <property type="project" value="TreeGrafter"/>
</dbReference>
<dbReference type="PROSITE" id="PS50109">
    <property type="entry name" value="HIS_KIN"/>
    <property type="match status" value="1"/>
</dbReference>
<evidence type="ECO:0000256" key="5">
    <source>
        <dbReference type="SAM" id="Coils"/>
    </source>
</evidence>